<feature type="transmembrane region" description="Helical" evidence="8">
    <location>
        <begin position="142"/>
        <end position="160"/>
    </location>
</feature>
<reference evidence="10" key="2">
    <citation type="submission" date="2025-09" db="UniProtKB">
        <authorList>
            <consortium name="Ensembl"/>
        </authorList>
    </citation>
    <scope>IDENTIFICATION</scope>
</reference>
<dbReference type="InterPro" id="IPR017946">
    <property type="entry name" value="PLC-like_Pdiesterase_TIM-brl"/>
</dbReference>
<evidence type="ECO:0000256" key="4">
    <source>
        <dbReference type="ARBA" id="ARBA00022801"/>
    </source>
</evidence>
<keyword evidence="7" id="KW-0325">Glycoprotein</keyword>
<dbReference type="PROSITE" id="PS51704">
    <property type="entry name" value="GP_PDE"/>
    <property type="match status" value="1"/>
</dbReference>
<dbReference type="Ensembl" id="ENSLBET00000011746.1">
    <property type="protein sequence ID" value="ENSLBEP00000011162.1"/>
    <property type="gene ID" value="ENSLBEG00000008520.1"/>
</dbReference>
<feature type="transmembrane region" description="Helical" evidence="8">
    <location>
        <begin position="172"/>
        <end position="195"/>
    </location>
</feature>
<evidence type="ECO:0000313" key="11">
    <source>
        <dbReference type="Proteomes" id="UP000261660"/>
    </source>
</evidence>
<dbReference type="GO" id="GO:0005886">
    <property type="term" value="C:plasma membrane"/>
    <property type="evidence" value="ECO:0007669"/>
    <property type="project" value="TreeGrafter"/>
</dbReference>
<evidence type="ECO:0000256" key="5">
    <source>
        <dbReference type="ARBA" id="ARBA00022989"/>
    </source>
</evidence>
<keyword evidence="6 8" id="KW-0472">Membrane</keyword>
<dbReference type="GeneTree" id="ENSGT00940000159625"/>
<dbReference type="PANTHER" id="PTHR23344">
    <property type="entry name" value="GLYCEROPHOSPHORYL DIESTER PHOSPHODIESTERASE"/>
    <property type="match status" value="1"/>
</dbReference>
<evidence type="ECO:0000256" key="7">
    <source>
        <dbReference type="ARBA" id="ARBA00023180"/>
    </source>
</evidence>
<evidence type="ECO:0000313" key="10">
    <source>
        <dbReference type="Ensembl" id="ENSLBEP00000011162.1"/>
    </source>
</evidence>
<keyword evidence="5 8" id="KW-1133">Transmembrane helix</keyword>
<evidence type="ECO:0000259" key="9">
    <source>
        <dbReference type="PROSITE" id="PS51704"/>
    </source>
</evidence>
<dbReference type="AlphaFoldDB" id="A0A3Q3EXS4"/>
<evidence type="ECO:0000256" key="8">
    <source>
        <dbReference type="SAM" id="Phobius"/>
    </source>
</evidence>
<accession>A0A3Q3EXS4</accession>
<dbReference type="PANTHER" id="PTHR23344:SF1">
    <property type="entry name" value="GLYCEROPHOSPHOINOSITOL INOSITOLPHOSPHODIESTERASE GDPD2"/>
    <property type="match status" value="1"/>
</dbReference>
<sequence length="514" mass="59175">MLESCHSLFGFNSLVAHTHTYFHFYTHTQHINDFDYYLNPDDFKSFEVSKAETFIFLFFSHQRACCWFSVLTLVSLLSLCWMYVCLVTFNDQDDVNCFILSQRLRRHICMSCYKMNLLSLQIFALFQVLLGEPLDLHWLHKVLLFLGVIFIAFGVAGISLKWQQEWPTVPLSLQATAPFLQFGAVGALTLLSPFVFRGSKFLIAVVFVTVSTAIFLCPLYIQSPCLIEMHKLPEKPKLIGHRGAPMLAPENTMMSFNSSVTCGVTAFETDVQLSEDRVPFLMHDHKAEFLRRTTNVKDKFPDKYFSHSSNFTWEELKSLNAGEWFIKVRPGVKRKARRQTIPSLLQLLNLAKQHNVSVVFDLYSPDVENDTEDIVSTILSSGIDQSLILWLPPEKRDYVDKIAPGFIQVYKNTKDMLNKTGNHLNVKYSTLSMKQISDLRSMNITVNLWVVNERWLFSLLWCAGASSVTTNSCHLLKKMNEPDWVMAHDTYKVIWISVDVVSFVIMIGLYIFQR</sequence>
<protein>
    <submittedName>
        <fullName evidence="10">Glycerophosphodiester phosphodiesterase domain containing 2</fullName>
    </submittedName>
</protein>
<evidence type="ECO:0000256" key="2">
    <source>
        <dbReference type="ARBA" id="ARBA00007277"/>
    </source>
</evidence>
<feature type="transmembrane region" description="Helical" evidence="8">
    <location>
        <begin position="67"/>
        <end position="90"/>
    </location>
</feature>
<comment type="subcellular location">
    <subcellularLocation>
        <location evidence="1">Membrane</location>
        <topology evidence="1">Multi-pass membrane protein</topology>
    </subcellularLocation>
</comment>
<dbReference type="GO" id="GO:0008889">
    <property type="term" value="F:glycerophosphodiester phosphodiesterase activity"/>
    <property type="evidence" value="ECO:0007669"/>
    <property type="project" value="TreeGrafter"/>
</dbReference>
<evidence type="ECO:0000256" key="1">
    <source>
        <dbReference type="ARBA" id="ARBA00004141"/>
    </source>
</evidence>
<feature type="transmembrane region" description="Helical" evidence="8">
    <location>
        <begin position="493"/>
        <end position="512"/>
    </location>
</feature>
<proteinExistence type="inferred from homology"/>
<feature type="domain" description="GP-PDE" evidence="9">
    <location>
        <begin position="236"/>
        <end position="480"/>
    </location>
</feature>
<dbReference type="InterPro" id="IPR030395">
    <property type="entry name" value="GP_PDE_dom"/>
</dbReference>
<dbReference type="SUPFAM" id="SSF51695">
    <property type="entry name" value="PLC-like phosphodiesterases"/>
    <property type="match status" value="1"/>
</dbReference>
<dbReference type="GO" id="GO:0006629">
    <property type="term" value="P:lipid metabolic process"/>
    <property type="evidence" value="ECO:0007669"/>
    <property type="project" value="InterPro"/>
</dbReference>
<comment type="similarity">
    <text evidence="2">Belongs to the glycerophosphoryl diester phosphodiesterase family.</text>
</comment>
<name>A0A3Q3EXS4_9LABR</name>
<dbReference type="Pfam" id="PF03009">
    <property type="entry name" value="GDPD"/>
    <property type="match status" value="1"/>
</dbReference>
<dbReference type="Gene3D" id="3.20.20.190">
    <property type="entry name" value="Phosphatidylinositol (PI) phosphodiesterase"/>
    <property type="match status" value="1"/>
</dbReference>
<organism evidence="10 11">
    <name type="scientific">Labrus bergylta</name>
    <name type="common">ballan wrasse</name>
    <dbReference type="NCBI Taxonomy" id="56723"/>
    <lineage>
        <taxon>Eukaryota</taxon>
        <taxon>Metazoa</taxon>
        <taxon>Chordata</taxon>
        <taxon>Craniata</taxon>
        <taxon>Vertebrata</taxon>
        <taxon>Euteleostomi</taxon>
        <taxon>Actinopterygii</taxon>
        <taxon>Neopterygii</taxon>
        <taxon>Teleostei</taxon>
        <taxon>Neoteleostei</taxon>
        <taxon>Acanthomorphata</taxon>
        <taxon>Eupercaria</taxon>
        <taxon>Labriformes</taxon>
        <taxon>Labridae</taxon>
        <taxon>Labrus</taxon>
    </lineage>
</organism>
<keyword evidence="3 8" id="KW-0812">Transmembrane</keyword>
<evidence type="ECO:0000256" key="3">
    <source>
        <dbReference type="ARBA" id="ARBA00022692"/>
    </source>
</evidence>
<evidence type="ECO:0000256" key="6">
    <source>
        <dbReference type="ARBA" id="ARBA00023136"/>
    </source>
</evidence>
<dbReference type="Proteomes" id="UP000261660">
    <property type="component" value="Unplaced"/>
</dbReference>
<reference evidence="10" key="1">
    <citation type="submission" date="2025-08" db="UniProtKB">
        <authorList>
            <consortium name="Ensembl"/>
        </authorList>
    </citation>
    <scope>IDENTIFICATION</scope>
</reference>
<keyword evidence="11" id="KW-1185">Reference proteome</keyword>
<feature type="transmembrane region" description="Helical" evidence="8">
    <location>
        <begin position="201"/>
        <end position="221"/>
    </location>
</feature>
<keyword evidence="4" id="KW-0378">Hydrolase</keyword>